<dbReference type="EMBL" id="JAKGSG010000043">
    <property type="protein sequence ID" value="MCF4122486.1"/>
    <property type="molecule type" value="Genomic_DNA"/>
</dbReference>
<dbReference type="Pfam" id="PF13602">
    <property type="entry name" value="ADH_zinc_N_2"/>
    <property type="match status" value="1"/>
</dbReference>
<dbReference type="AlphaFoldDB" id="A0AA41QG36"/>
<organism evidence="2 3">
    <name type="scientific">Antribacter soli</name>
    <dbReference type="NCBI Taxonomy" id="2910976"/>
    <lineage>
        <taxon>Bacteria</taxon>
        <taxon>Bacillati</taxon>
        <taxon>Actinomycetota</taxon>
        <taxon>Actinomycetes</taxon>
        <taxon>Micrococcales</taxon>
        <taxon>Promicromonosporaceae</taxon>
        <taxon>Antribacter</taxon>
    </lineage>
</organism>
<name>A0AA41QG36_9MICO</name>
<evidence type="ECO:0000313" key="2">
    <source>
        <dbReference type="EMBL" id="MCF4122486.1"/>
    </source>
</evidence>
<dbReference type="Gene3D" id="3.90.180.10">
    <property type="entry name" value="Medium-chain alcohol dehydrogenases, catalytic domain"/>
    <property type="match status" value="1"/>
</dbReference>
<sequence length="334" mass="34998">MRAVVQDSYGSPDLLRVAEVAEPVPADDEVLVRVRAASVHPDVWHVVTGRPYALRLMGSGIRRPRERVPGTDVAGVVEAVGAGVTRFRPGDAVFGETLRVNQWRNGGAYAELVVAPEDGLAQMPANVSFEEAASVPTSGLIALNNVPAGHAGPGASVLVNGAGGGVGTLAVQIAKAYGATVTGVDLPARLDLARVTGADRVVDASVTDVTRAGERYDLVVDVPGNHPYRAWRRILRPDGRYALVGHDHYGAAGHGLLGSLPRFAGLLARAVVDRHLSASVTLPPRQESLKTLRTLLASGALTPVVDRTFALDEVREAIRCLASGANRGKVLIAP</sequence>
<comment type="caution">
    <text evidence="2">The sequence shown here is derived from an EMBL/GenBank/DDBJ whole genome shotgun (WGS) entry which is preliminary data.</text>
</comment>
<feature type="domain" description="Enoyl reductase (ER)" evidence="1">
    <location>
        <begin position="10"/>
        <end position="332"/>
    </location>
</feature>
<dbReference type="InterPro" id="IPR011032">
    <property type="entry name" value="GroES-like_sf"/>
</dbReference>
<dbReference type="SUPFAM" id="SSF51735">
    <property type="entry name" value="NAD(P)-binding Rossmann-fold domains"/>
    <property type="match status" value="1"/>
</dbReference>
<dbReference type="InterPro" id="IPR050700">
    <property type="entry name" value="YIM1/Zinc_Alcohol_DH_Fams"/>
</dbReference>
<evidence type="ECO:0000259" key="1">
    <source>
        <dbReference type="SMART" id="SM00829"/>
    </source>
</evidence>
<dbReference type="Gene3D" id="3.40.50.720">
    <property type="entry name" value="NAD(P)-binding Rossmann-like Domain"/>
    <property type="match status" value="1"/>
</dbReference>
<dbReference type="RefSeq" id="WP_236090285.1">
    <property type="nucleotide sequence ID" value="NZ_JAKGSG010000043.1"/>
</dbReference>
<dbReference type="SMART" id="SM00829">
    <property type="entry name" value="PKS_ER"/>
    <property type="match status" value="1"/>
</dbReference>
<accession>A0AA41QG36</accession>
<dbReference type="PANTHER" id="PTHR11695">
    <property type="entry name" value="ALCOHOL DEHYDROGENASE RELATED"/>
    <property type="match status" value="1"/>
</dbReference>
<dbReference type="SUPFAM" id="SSF50129">
    <property type="entry name" value="GroES-like"/>
    <property type="match status" value="1"/>
</dbReference>
<dbReference type="PANTHER" id="PTHR11695:SF294">
    <property type="entry name" value="RETICULON-4-INTERACTING PROTEIN 1, MITOCHONDRIAL"/>
    <property type="match status" value="1"/>
</dbReference>
<dbReference type="GO" id="GO:0016491">
    <property type="term" value="F:oxidoreductase activity"/>
    <property type="evidence" value="ECO:0007669"/>
    <property type="project" value="InterPro"/>
</dbReference>
<dbReference type="CDD" id="cd08267">
    <property type="entry name" value="MDR1"/>
    <property type="match status" value="1"/>
</dbReference>
<dbReference type="Proteomes" id="UP001165405">
    <property type="component" value="Unassembled WGS sequence"/>
</dbReference>
<gene>
    <name evidence="2" type="ORF">L1785_16025</name>
</gene>
<dbReference type="InterPro" id="IPR036291">
    <property type="entry name" value="NAD(P)-bd_dom_sf"/>
</dbReference>
<reference evidence="2" key="1">
    <citation type="submission" date="2022-01" db="EMBL/GenBank/DDBJ databases">
        <title>Antribacter sp. nov., isolated from Guizhou of China.</title>
        <authorList>
            <person name="Chengliang C."/>
            <person name="Ya Z."/>
        </authorList>
    </citation>
    <scope>NUCLEOTIDE SEQUENCE</scope>
    <source>
        <strain evidence="2">KLBMP 9083</strain>
    </source>
</reference>
<dbReference type="InterPro" id="IPR013154">
    <property type="entry name" value="ADH-like_N"/>
</dbReference>
<proteinExistence type="predicted"/>
<dbReference type="Pfam" id="PF08240">
    <property type="entry name" value="ADH_N"/>
    <property type="match status" value="1"/>
</dbReference>
<keyword evidence="3" id="KW-1185">Reference proteome</keyword>
<protein>
    <submittedName>
        <fullName evidence="2">NAD(P)-dependent alcohol dehydrogenase</fullName>
    </submittedName>
</protein>
<evidence type="ECO:0000313" key="3">
    <source>
        <dbReference type="Proteomes" id="UP001165405"/>
    </source>
</evidence>
<dbReference type="InterPro" id="IPR020843">
    <property type="entry name" value="ER"/>
</dbReference>